<feature type="transmembrane region" description="Helical" evidence="12">
    <location>
        <begin position="970"/>
        <end position="988"/>
    </location>
</feature>
<dbReference type="EMBL" id="LN483166">
    <property type="protein sequence ID" value="CED84447.1"/>
    <property type="molecule type" value="Genomic_DNA"/>
</dbReference>
<feature type="transmembrane region" description="Helical" evidence="12">
    <location>
        <begin position="929"/>
        <end position="950"/>
    </location>
</feature>
<dbReference type="GO" id="GO:0004100">
    <property type="term" value="F:chitin synthase activity"/>
    <property type="evidence" value="ECO:0007669"/>
    <property type="project" value="UniProtKB-UniRule"/>
</dbReference>
<dbReference type="EC" id="2.4.1.16" evidence="2 12"/>
<dbReference type="AlphaFoldDB" id="A0A0F7SQE4"/>
<keyword evidence="3 12" id="KW-1003">Cell membrane</keyword>
<evidence type="ECO:0000256" key="2">
    <source>
        <dbReference type="ARBA" id="ARBA00012543"/>
    </source>
</evidence>
<keyword evidence="4 12" id="KW-0328">Glycosyltransferase</keyword>
<dbReference type="GO" id="GO:0005886">
    <property type="term" value="C:plasma membrane"/>
    <property type="evidence" value="ECO:0007669"/>
    <property type="project" value="UniProtKB-SubCell"/>
</dbReference>
<protein>
    <recommendedName>
        <fullName evidence="2 12">Chitin synthase</fullName>
        <ecNumber evidence="2 12">2.4.1.16</ecNumber>
    </recommendedName>
</protein>
<comment type="catalytic activity">
    <reaction evidence="11 12">
        <text>[(1-&gt;4)-N-acetyl-beta-D-glucosaminyl](n) + UDP-N-acetyl-alpha-D-glucosamine = [(1-&gt;4)-N-acetyl-beta-D-glucosaminyl](n+1) + UDP + H(+)</text>
        <dbReference type="Rhea" id="RHEA:16637"/>
        <dbReference type="Rhea" id="RHEA-COMP:9593"/>
        <dbReference type="Rhea" id="RHEA-COMP:9595"/>
        <dbReference type="ChEBI" id="CHEBI:15378"/>
        <dbReference type="ChEBI" id="CHEBI:17029"/>
        <dbReference type="ChEBI" id="CHEBI:57705"/>
        <dbReference type="ChEBI" id="CHEBI:58223"/>
        <dbReference type="EC" id="2.4.1.16"/>
    </reaction>
</comment>
<dbReference type="GO" id="GO:0006031">
    <property type="term" value="P:chitin biosynthetic process"/>
    <property type="evidence" value="ECO:0007669"/>
    <property type="project" value="UniProtKB-UniRule"/>
</dbReference>
<dbReference type="PANTHER" id="PTHR22914">
    <property type="entry name" value="CHITIN SYNTHASE"/>
    <property type="match status" value="1"/>
</dbReference>
<feature type="transmembrane region" description="Helical" evidence="12">
    <location>
        <begin position="684"/>
        <end position="705"/>
    </location>
</feature>
<evidence type="ECO:0000256" key="3">
    <source>
        <dbReference type="ARBA" id="ARBA00022475"/>
    </source>
</evidence>
<evidence type="ECO:0000256" key="6">
    <source>
        <dbReference type="ARBA" id="ARBA00022692"/>
    </source>
</evidence>
<evidence type="ECO:0000256" key="10">
    <source>
        <dbReference type="ARBA" id="ARBA00024009"/>
    </source>
</evidence>
<dbReference type="Pfam" id="PF01644">
    <property type="entry name" value="Chitin_synth_1"/>
    <property type="match status" value="1"/>
</dbReference>
<sequence>MSRFPEADEGQYQYQNQPYPYPSDTRPPVAPYPSAQSPPPNQAYGYQVHQTPPPVHQGGYASPPPQAMYYNAPTPGPGYTSPPPPDPASSPYYGQPAYQQTPSFGQVYQQSTTPALSQQHQQQHQQTIYPPTFSEPNRVTSPAEPNRLASPTTGPQGDPLQNASSFGGPYSSINLTGTPQPMPSPGDYPPLVDSYQEDWHPSRASFEDDAERLLPSSGVGRSDSSNTIPGSFADLGDGENQEDNYHYGPVPSRVPRRNKTVKRVQLFRGHLVLDCPVPSKLLDQCKNTTEQEFKTMRYTAATCDPDNFKADGYALRQTLFAEPRKTELFIVLTQYNEGDELFLRTLRGVMQNIDYLCTKDKSKTWNHDGWKKVVVCVVSDGRAKIHPRNLACIQKLGCYQPGPAKNVVNGKLVTAHIYEYTTQFRVNSKLQIVPGNAESVPVQMLFVLKERNQKKLNSHRWFFNAFGPVLYPNVCVLIDVGTQPGPRSIYHLWKSFDLNSEVGGACGEIVALKGRYWSTLLKNPLVAAQNFEYKMSNILDKPLESIFGFISVLPGAFSAYRYIAVQNDPRTGEGPLQKYFLGETLHGAGAGIFDANMYLAEDRILCWELVSKRDSSWHLHYVKSAYGVTDVPDTIPDLVSQRRRWLNGSFFASLHATWHFYYIYRSKHTAIRKFMLHILIGYQAIQLIFSWFGIGNYFIAFYVLTKSMESFTAGLKWLNLILTYVYSGLTIACFLMALGNRPKGSKFGYSIAFVTFAIITVYMTFAAFYVAVKSISTIESVVGSVTIGSLLSDAAFTQIILSLLATFGIYILASLIHYDPWHMVTSLIQYLLISPSFISVMNVYAFCNTHDVSWGTKGQDKVSTDLGVVTSSKGGGNHAEVNVTIEAQDLNAEYQDAIVVLSSTPPKIVEVPNPEELQEDYYKAFRTRFVHLLLAWVLSNGFLVAIVLTATSTFTTKVTEAHAVEQSTSMYLVIVLYVVVVLALRLFVGE</sequence>
<feature type="compositionally biased region" description="Polar residues" evidence="13">
    <location>
        <begin position="97"/>
        <end position="117"/>
    </location>
</feature>
<evidence type="ECO:0000256" key="5">
    <source>
        <dbReference type="ARBA" id="ARBA00022679"/>
    </source>
</evidence>
<comment type="similarity">
    <text evidence="12">Belongs to the chitin synthase family.</text>
</comment>
<feature type="region of interest" description="Disordered" evidence="13">
    <location>
        <begin position="1"/>
        <end position="196"/>
    </location>
</feature>
<evidence type="ECO:0000256" key="12">
    <source>
        <dbReference type="RuleBase" id="RU366040"/>
    </source>
</evidence>
<proteinExistence type="inferred from homology"/>
<evidence type="ECO:0000256" key="1">
    <source>
        <dbReference type="ARBA" id="ARBA00004651"/>
    </source>
</evidence>
<reference evidence="15" key="1">
    <citation type="submission" date="2014-08" db="EMBL/GenBank/DDBJ databases">
        <authorList>
            <person name="Sharma Rahul"/>
            <person name="Thines Marco"/>
        </authorList>
    </citation>
    <scope>NUCLEOTIDE SEQUENCE</scope>
</reference>
<evidence type="ECO:0000256" key="4">
    <source>
        <dbReference type="ARBA" id="ARBA00022676"/>
    </source>
</evidence>
<keyword evidence="6 12" id="KW-0812">Transmembrane</keyword>
<dbReference type="GO" id="GO:0071555">
    <property type="term" value="P:cell wall organization"/>
    <property type="evidence" value="ECO:0007669"/>
    <property type="project" value="UniProtKB-KW"/>
</dbReference>
<evidence type="ECO:0000256" key="8">
    <source>
        <dbReference type="ARBA" id="ARBA00023136"/>
    </source>
</evidence>
<dbReference type="PANTHER" id="PTHR22914:SF9">
    <property type="entry name" value="CHITIN SYNTHASE 1"/>
    <property type="match status" value="1"/>
</dbReference>
<evidence type="ECO:0000313" key="15">
    <source>
        <dbReference type="EMBL" id="CED84447.1"/>
    </source>
</evidence>
<keyword evidence="9 12" id="KW-0961">Cell wall biogenesis/degradation</keyword>
<feature type="transmembrane region" description="Helical" evidence="12">
    <location>
        <begin position="793"/>
        <end position="816"/>
    </location>
</feature>
<dbReference type="SUPFAM" id="SSF53448">
    <property type="entry name" value="Nucleotide-diphospho-sugar transferases"/>
    <property type="match status" value="1"/>
</dbReference>
<dbReference type="InterPro" id="IPR013616">
    <property type="entry name" value="Chitin_synth_N"/>
</dbReference>
<accession>A0A0F7SQE4</accession>
<feature type="transmembrane region" description="Helical" evidence="12">
    <location>
        <begin position="717"/>
        <end position="739"/>
    </location>
</feature>
<feature type="transmembrane region" description="Helical" evidence="12">
    <location>
        <begin position="751"/>
        <end position="772"/>
    </location>
</feature>
<organism evidence="15">
    <name type="scientific">Phaffia rhodozyma</name>
    <name type="common">Yeast</name>
    <name type="synonym">Xanthophyllomyces dendrorhous</name>
    <dbReference type="NCBI Taxonomy" id="264483"/>
    <lineage>
        <taxon>Eukaryota</taxon>
        <taxon>Fungi</taxon>
        <taxon>Dikarya</taxon>
        <taxon>Basidiomycota</taxon>
        <taxon>Agaricomycotina</taxon>
        <taxon>Tremellomycetes</taxon>
        <taxon>Cystofilobasidiales</taxon>
        <taxon>Mrakiaceae</taxon>
        <taxon>Phaffia</taxon>
    </lineage>
</organism>
<comment type="function">
    <text evidence="10 12">Polymerizes chitin, a structural polymer of the cell wall and septum, by transferring the sugar moiety of UDP-GlcNAc to the non-reducing end of the growing chitin polymer.</text>
</comment>
<comment type="subcellular location">
    <subcellularLocation>
        <location evidence="1 12">Cell membrane</location>
        <topology evidence="1 12">Multi-pass membrane protein</topology>
    </subcellularLocation>
</comment>
<feature type="compositionally biased region" description="Pro residues" evidence="13">
    <location>
        <begin position="28"/>
        <end position="41"/>
    </location>
</feature>
<keyword evidence="5 12" id="KW-0808">Transferase</keyword>
<dbReference type="CDD" id="cd04190">
    <property type="entry name" value="Chitin_synth_C"/>
    <property type="match status" value="1"/>
</dbReference>
<feature type="compositionally biased region" description="Pro residues" evidence="13">
    <location>
        <begin position="74"/>
        <end position="88"/>
    </location>
</feature>
<dbReference type="InterPro" id="IPR004835">
    <property type="entry name" value="Chitin_synth"/>
</dbReference>
<keyword evidence="7 12" id="KW-1133">Transmembrane helix</keyword>
<feature type="transmembrane region" description="Helical" evidence="12">
    <location>
        <begin position="828"/>
        <end position="847"/>
    </location>
</feature>
<keyword evidence="8 12" id="KW-0472">Membrane</keyword>
<name>A0A0F7SQE4_PHARH</name>
<dbReference type="GO" id="GO:0030428">
    <property type="term" value="C:cell septum"/>
    <property type="evidence" value="ECO:0007669"/>
    <property type="project" value="TreeGrafter"/>
</dbReference>
<feature type="compositionally biased region" description="Polar residues" evidence="13">
    <location>
        <begin position="149"/>
        <end position="179"/>
    </location>
</feature>
<dbReference type="Pfam" id="PF08407">
    <property type="entry name" value="Chitin_synth_1N"/>
    <property type="match status" value="1"/>
</dbReference>
<evidence type="ECO:0000259" key="14">
    <source>
        <dbReference type="Pfam" id="PF08407"/>
    </source>
</evidence>
<evidence type="ECO:0000256" key="7">
    <source>
        <dbReference type="ARBA" id="ARBA00022989"/>
    </source>
</evidence>
<feature type="domain" description="Chitin synthase N-terminal" evidence="14">
    <location>
        <begin position="259"/>
        <end position="327"/>
    </location>
</feature>
<evidence type="ECO:0000256" key="13">
    <source>
        <dbReference type="SAM" id="MobiDB-lite"/>
    </source>
</evidence>
<dbReference type="InterPro" id="IPR029044">
    <property type="entry name" value="Nucleotide-diphossugar_trans"/>
</dbReference>
<feature type="region of interest" description="Disordered" evidence="13">
    <location>
        <begin position="214"/>
        <end position="254"/>
    </location>
</feature>
<evidence type="ECO:0000256" key="11">
    <source>
        <dbReference type="ARBA" id="ARBA00048014"/>
    </source>
</evidence>
<evidence type="ECO:0000256" key="9">
    <source>
        <dbReference type="ARBA" id="ARBA00023316"/>
    </source>
</evidence>